<dbReference type="GO" id="GO:0009507">
    <property type="term" value="C:chloroplast"/>
    <property type="evidence" value="ECO:0007669"/>
    <property type="project" value="TreeGrafter"/>
</dbReference>
<dbReference type="FunFam" id="3.10.450.40:FF:000016">
    <property type="entry name" value="Predicted protein"/>
    <property type="match status" value="1"/>
</dbReference>
<dbReference type="GO" id="GO:0005634">
    <property type="term" value="C:nucleus"/>
    <property type="evidence" value="ECO:0007669"/>
    <property type="project" value="TreeGrafter"/>
</dbReference>
<dbReference type="AlphaFoldDB" id="A0A8J5IHG9"/>
<accession>A0A8J5IHG9</accession>
<keyword evidence="3" id="KW-1185">Reference proteome</keyword>
<feature type="region of interest" description="Disordered" evidence="1">
    <location>
        <begin position="192"/>
        <end position="229"/>
    </location>
</feature>
<feature type="compositionally biased region" description="Basic residues" evidence="1">
    <location>
        <begin position="211"/>
        <end position="229"/>
    </location>
</feature>
<proteinExistence type="predicted"/>
<dbReference type="GO" id="GO:0009658">
    <property type="term" value="P:chloroplast organization"/>
    <property type="evidence" value="ECO:0007669"/>
    <property type="project" value="TreeGrafter"/>
</dbReference>
<dbReference type="OrthoDB" id="409625at2759"/>
<protein>
    <submittedName>
        <fullName evidence="2">Uncharacterized protein</fullName>
    </submittedName>
</protein>
<organism evidence="2 3">
    <name type="scientific">Zingiber officinale</name>
    <name type="common">Ginger</name>
    <name type="synonym">Amomum zingiber</name>
    <dbReference type="NCBI Taxonomy" id="94328"/>
    <lineage>
        <taxon>Eukaryota</taxon>
        <taxon>Viridiplantae</taxon>
        <taxon>Streptophyta</taxon>
        <taxon>Embryophyta</taxon>
        <taxon>Tracheophyta</taxon>
        <taxon>Spermatophyta</taxon>
        <taxon>Magnoliopsida</taxon>
        <taxon>Liliopsida</taxon>
        <taxon>Zingiberales</taxon>
        <taxon>Zingiberaceae</taxon>
        <taxon>Zingiber</taxon>
    </lineage>
</organism>
<evidence type="ECO:0000313" key="2">
    <source>
        <dbReference type="EMBL" id="KAG6534109.1"/>
    </source>
</evidence>
<evidence type="ECO:0000256" key="1">
    <source>
        <dbReference type="SAM" id="MobiDB-lite"/>
    </source>
</evidence>
<sequence length="229" mass="25546">MAEELTENHPQMLVGDERAAKKVKRQCVCDAPKQGREDRDEEGPDSKRYKLEKCSEAGEKPDGAKQEEEVGGNLEAGGGGSDQIETRAGARIGPKAFRSSTDMFEYFLKLLRSWPPNLNLNKYEHLVMLSLLEKGHPEPAKKIGKGIEAFQVRYHPTWKNRCFFIVRVDGSADDFSFRKCVDNILPLPDHMKVNSASNNLSGDRNGSRSRGGGRRGGRGPRGYGRKGKR</sequence>
<dbReference type="GO" id="GO:1901259">
    <property type="term" value="P:chloroplast rRNA processing"/>
    <property type="evidence" value="ECO:0007669"/>
    <property type="project" value="TreeGrafter"/>
</dbReference>
<feature type="compositionally biased region" description="Basic and acidic residues" evidence="1">
    <location>
        <begin position="33"/>
        <end position="68"/>
    </location>
</feature>
<gene>
    <name evidence="2" type="ORF">ZIOFF_007993</name>
</gene>
<dbReference type="Proteomes" id="UP000734854">
    <property type="component" value="Unassembled WGS sequence"/>
</dbReference>
<dbReference type="PANTHER" id="PTHR33415:SF12">
    <property type="entry name" value="PROTEIN EMBRYO DEFECTIVE 514"/>
    <property type="match status" value="1"/>
</dbReference>
<dbReference type="PANTHER" id="PTHR33415">
    <property type="entry name" value="PROTEIN EMBRYO DEFECTIVE 514"/>
    <property type="match status" value="1"/>
</dbReference>
<dbReference type="EMBL" id="JACMSC010000002">
    <property type="protein sequence ID" value="KAG6534109.1"/>
    <property type="molecule type" value="Genomic_DNA"/>
</dbReference>
<dbReference type="InterPro" id="IPR044673">
    <property type="entry name" value="DCL-like"/>
</dbReference>
<dbReference type="Pfam" id="PF11523">
    <property type="entry name" value="DUF3223"/>
    <property type="match status" value="1"/>
</dbReference>
<comment type="caution">
    <text evidence="2">The sequence shown here is derived from an EMBL/GenBank/DDBJ whole genome shotgun (WGS) entry which is preliminary data.</text>
</comment>
<name>A0A8J5IHG9_ZINOF</name>
<evidence type="ECO:0000313" key="3">
    <source>
        <dbReference type="Proteomes" id="UP000734854"/>
    </source>
</evidence>
<feature type="region of interest" description="Disordered" evidence="1">
    <location>
        <begin position="1"/>
        <end position="85"/>
    </location>
</feature>
<reference evidence="2 3" key="1">
    <citation type="submission" date="2020-08" db="EMBL/GenBank/DDBJ databases">
        <title>Plant Genome Project.</title>
        <authorList>
            <person name="Zhang R.-G."/>
        </authorList>
    </citation>
    <scope>NUCLEOTIDE SEQUENCE [LARGE SCALE GENOMIC DNA]</scope>
    <source>
        <tissue evidence="2">Rhizome</tissue>
    </source>
</reference>
<dbReference type="GO" id="GO:0017126">
    <property type="term" value="P:nucleologenesis"/>
    <property type="evidence" value="ECO:0007669"/>
    <property type="project" value="TreeGrafter"/>
</dbReference>